<comment type="caution">
    <text evidence="1">The sequence shown here is derived from an EMBL/GenBank/DDBJ whole genome shotgun (WGS) entry which is preliminary data.</text>
</comment>
<dbReference type="Proteomes" id="UP000254863">
    <property type="component" value="Unassembled WGS sequence"/>
</dbReference>
<proteinExistence type="predicted"/>
<organism evidence="1 2">
    <name type="scientific">Klebsiella michiganensis</name>
    <dbReference type="NCBI Taxonomy" id="1134687"/>
    <lineage>
        <taxon>Bacteria</taxon>
        <taxon>Pseudomonadati</taxon>
        <taxon>Pseudomonadota</taxon>
        <taxon>Gammaproteobacteria</taxon>
        <taxon>Enterobacterales</taxon>
        <taxon>Enterobacteriaceae</taxon>
        <taxon>Klebsiella/Raoultella group</taxon>
        <taxon>Klebsiella</taxon>
    </lineage>
</organism>
<accession>A0A7H4N147</accession>
<gene>
    <name evidence="1" type="ORF">NCTC11685_00966</name>
</gene>
<dbReference type="EMBL" id="UGMS01000001">
    <property type="protein sequence ID" value="STV74297.1"/>
    <property type="molecule type" value="Genomic_DNA"/>
</dbReference>
<evidence type="ECO:0000313" key="1">
    <source>
        <dbReference type="EMBL" id="STV74297.1"/>
    </source>
</evidence>
<protein>
    <submittedName>
        <fullName evidence="1">LOS biosynthesis enzyme LBGB</fullName>
    </submittedName>
</protein>
<sequence>MILHIPQDICQQVRDYLAALNGRNVVINIFAGHQDRSMSQAQLATLLVRLCEDYPDVNIILLDHRNEIRIPLPEKVCVNPFKTLHHCMGAYRRGRLSYLAGYLGGPYGGGVEKTAYRGLQRCADE</sequence>
<name>A0A7H4N147_9ENTR</name>
<evidence type="ECO:0000313" key="2">
    <source>
        <dbReference type="Proteomes" id="UP000254863"/>
    </source>
</evidence>
<reference evidence="1 2" key="1">
    <citation type="submission" date="2018-06" db="EMBL/GenBank/DDBJ databases">
        <authorList>
            <consortium name="Pathogen Informatics"/>
            <person name="Doyle S."/>
        </authorList>
    </citation>
    <scope>NUCLEOTIDE SEQUENCE [LARGE SCALE GENOMIC DNA]</scope>
    <source>
        <strain evidence="1 2">NCTC11685</strain>
    </source>
</reference>
<dbReference type="AlphaFoldDB" id="A0A7H4N147"/>